<sequence>MLIFRLVLKERIMRYEILSAKNDVVPQEKMAIVQQSFECGMSISIISHQHCVATNLLFLCVNSIKRKADCSDTR</sequence>
<reference evidence="2" key="2">
    <citation type="submission" date="2008-04" db="EMBL/GenBank/DDBJ databases">
        <title>Draft genome sequence of Providencia stuartii(ATCC 25827).</title>
        <authorList>
            <person name="Sudarsanam P."/>
            <person name="Ley R."/>
            <person name="Guruge J."/>
            <person name="Turnbaugh P.J."/>
            <person name="Mahowald M."/>
            <person name="Liep D."/>
            <person name="Gordon J."/>
        </authorList>
    </citation>
    <scope>NUCLEOTIDE SEQUENCE [LARGE SCALE GENOMIC DNA]</scope>
    <source>
        <strain evidence="2">ATCC 25827</strain>
    </source>
</reference>
<accession>A0AA86Z2W1</accession>
<reference evidence="2" key="1">
    <citation type="submission" date="2008-04" db="EMBL/GenBank/DDBJ databases">
        <title>Draft genome sequence of Providencia stuartii (ATCC 25827).</title>
        <authorList>
            <person name="Sudarsanam P."/>
            <person name="Ley R."/>
            <person name="Guruge J."/>
            <person name="Turnbaugh P.J."/>
            <person name="Mahowald M."/>
            <person name="Liep D."/>
            <person name="Gordon J."/>
        </authorList>
    </citation>
    <scope>NUCLEOTIDE SEQUENCE [LARGE SCALE GENOMIC DNA]</scope>
    <source>
        <strain evidence="2">ATCC 25827</strain>
    </source>
</reference>
<protein>
    <submittedName>
        <fullName evidence="1">Uncharacterized protein</fullName>
    </submittedName>
</protein>
<reference evidence="1 2" key="3">
    <citation type="submission" date="2008-05" db="EMBL/GenBank/DDBJ databases">
        <authorList>
            <person name="Fulton L."/>
            <person name="Clifton S."/>
            <person name="Fulton B."/>
            <person name="Xu J."/>
            <person name="Minx P."/>
            <person name="Pepin K.H."/>
            <person name="Johnson M."/>
            <person name="Thiruvilangam P."/>
            <person name="Bhonagiri V."/>
            <person name="Nash W.E."/>
            <person name="Mardis E.R."/>
            <person name="Wilson R.K."/>
        </authorList>
    </citation>
    <scope>NUCLEOTIDE SEQUENCE [LARGE SCALE GENOMIC DNA]</scope>
    <source>
        <strain evidence="1 2">ATCC 25827</strain>
    </source>
</reference>
<gene>
    <name evidence="1" type="ORF">PROSTU_01043</name>
</gene>
<dbReference type="Proteomes" id="UP000004506">
    <property type="component" value="Unassembled WGS sequence"/>
</dbReference>
<organism evidence="1 2">
    <name type="scientific">Providencia stuartii ATCC 25827</name>
    <dbReference type="NCBI Taxonomy" id="471874"/>
    <lineage>
        <taxon>Bacteria</taxon>
        <taxon>Pseudomonadati</taxon>
        <taxon>Pseudomonadota</taxon>
        <taxon>Gammaproteobacteria</taxon>
        <taxon>Enterobacterales</taxon>
        <taxon>Morganellaceae</taxon>
        <taxon>Providencia</taxon>
    </lineage>
</organism>
<evidence type="ECO:0000313" key="2">
    <source>
        <dbReference type="Proteomes" id="UP000004506"/>
    </source>
</evidence>
<proteinExistence type="predicted"/>
<dbReference type="EMBL" id="ABJD02000085">
    <property type="protein sequence ID" value="EDU61062.1"/>
    <property type="molecule type" value="Genomic_DNA"/>
</dbReference>
<dbReference type="AlphaFoldDB" id="A0AA86Z2W1"/>
<evidence type="ECO:0000313" key="1">
    <source>
        <dbReference type="EMBL" id="EDU61062.1"/>
    </source>
</evidence>
<comment type="caution">
    <text evidence="1">The sequence shown here is derived from an EMBL/GenBank/DDBJ whole genome shotgun (WGS) entry which is preliminary data.</text>
</comment>
<name>A0AA86Z2W1_PROST</name>